<keyword evidence="1" id="KW-0472">Membrane</keyword>
<dbReference type="AlphaFoldDB" id="A0A9P6FRI8"/>
<reference evidence="2" key="1">
    <citation type="journal article" date="2020" name="Fungal Divers.">
        <title>Resolving the Mortierellaceae phylogeny through synthesis of multi-gene phylogenetics and phylogenomics.</title>
        <authorList>
            <person name="Vandepol N."/>
            <person name="Liber J."/>
            <person name="Desiro A."/>
            <person name="Na H."/>
            <person name="Kennedy M."/>
            <person name="Barry K."/>
            <person name="Grigoriev I.V."/>
            <person name="Miller A.N."/>
            <person name="O'Donnell K."/>
            <person name="Stajich J.E."/>
            <person name="Bonito G."/>
        </authorList>
    </citation>
    <scope>NUCLEOTIDE SEQUENCE</scope>
    <source>
        <strain evidence="2">KOD1015</strain>
    </source>
</reference>
<evidence type="ECO:0000313" key="3">
    <source>
        <dbReference type="Proteomes" id="UP000780801"/>
    </source>
</evidence>
<evidence type="ECO:0008006" key="4">
    <source>
        <dbReference type="Google" id="ProtNLM"/>
    </source>
</evidence>
<evidence type="ECO:0000313" key="2">
    <source>
        <dbReference type="EMBL" id="KAF9580518.1"/>
    </source>
</evidence>
<comment type="caution">
    <text evidence="2">The sequence shown here is derived from an EMBL/GenBank/DDBJ whole genome shotgun (WGS) entry which is preliminary data.</text>
</comment>
<keyword evidence="1" id="KW-0812">Transmembrane</keyword>
<organism evidence="2 3">
    <name type="scientific">Lunasporangiospora selenospora</name>
    <dbReference type="NCBI Taxonomy" id="979761"/>
    <lineage>
        <taxon>Eukaryota</taxon>
        <taxon>Fungi</taxon>
        <taxon>Fungi incertae sedis</taxon>
        <taxon>Mucoromycota</taxon>
        <taxon>Mortierellomycotina</taxon>
        <taxon>Mortierellomycetes</taxon>
        <taxon>Mortierellales</taxon>
        <taxon>Mortierellaceae</taxon>
        <taxon>Lunasporangiospora</taxon>
    </lineage>
</organism>
<dbReference type="Proteomes" id="UP000780801">
    <property type="component" value="Unassembled WGS sequence"/>
</dbReference>
<feature type="transmembrane region" description="Helical" evidence="1">
    <location>
        <begin position="948"/>
        <end position="970"/>
    </location>
</feature>
<name>A0A9P6FRI8_9FUNG</name>
<dbReference type="OrthoDB" id="2377581at2759"/>
<proteinExistence type="predicted"/>
<dbReference type="SUPFAM" id="SSF82171">
    <property type="entry name" value="DPP6 N-terminal domain-like"/>
    <property type="match status" value="1"/>
</dbReference>
<feature type="transmembrane region" description="Helical" evidence="1">
    <location>
        <begin position="1013"/>
        <end position="1038"/>
    </location>
</feature>
<feature type="transmembrane region" description="Helical" evidence="1">
    <location>
        <begin position="982"/>
        <end position="1001"/>
    </location>
</feature>
<accession>A0A9P6FRI8</accession>
<keyword evidence="1" id="KW-1133">Transmembrane helix</keyword>
<dbReference type="EMBL" id="JAABOA010002014">
    <property type="protein sequence ID" value="KAF9580518.1"/>
    <property type="molecule type" value="Genomic_DNA"/>
</dbReference>
<feature type="transmembrane region" description="Helical" evidence="1">
    <location>
        <begin position="916"/>
        <end position="936"/>
    </location>
</feature>
<sequence length="1203" mass="135856">MSHSTPSAPSSKDQNDDTVHVLNALRIAEHGSTASGEAKGEVSPASQVLVYHSSQHLNQQTEMSSLEVSADGMYATTISHFVENPRMAQVDLWNISLLSRSPSMQQQDARSGFIQFDIGEVSSTSLKVAISPTGSHLAVYKMPPDVGADGDFFAVRAYHLSSEGDKNITWNTTWNAARWMMDDLNSKFLGRDIDIDTVSVWNWKTGANVCYLEVPSQQQGLRRVLFSRSGSLTVVASSFNWISSFFTASGIRVSRIEIKDIRIDILQVMDHRRLLLIGEKVGEGPVFRIYDMSCLHIFIDLVMQSMDGVLDLRVLPHSTMQNGSLGRIILNSGSRISVVELRAVEPSQGGPSEGCLTDCNTTHTTGENGCCPSDILEIKQDGTCDWDDPKQRCSYKWSIENGATKFTLSRRMDQDAEWVELLSENTAGTEHRDLRYLDAKYDANDYIIKIMLLSCKSRFVVVRGHTTQLWELPLVPQEACKLLTVSVIRDLSKTYAAASVHDHARSLQLEVRGGKSVEYENVDISGTTAQQISKGQTVACIEAIPFMIRSFRECSSRYQQAVMMFVMQRINQRCIIAPLLHDPFDTLSSDKSSPDKPPVLSQSVMAQVVKHCDHRNSDIFLAAILNHDGPSVWAPYWSPEEPQNSMLVEFLLKHSKMEMSRQLIDYCLYKAKTSHPGYIDILTKTLQHFHGKFPEVSKYVADRSAFIPASNRRFMLSNAVTNGPQWQLQFWEDRKTNLHEFERPVFQLQSQLPMTVLPTAKDLFIRPPFIFPPQPPTKCANNLHLNSKTNMDFYMVPVSLVYSPAEKAPEVMDGPKVGSRFVAYLGMIWHLINFAYVPRIRGHFLSVDVYDNPGFAAIQDYKWERIARPIWIMQYSCIVAFGALVLEMSRQQIYQMGVVIGEQTNTDGTSELVVEYPSMTGAYITTIIIGFLLLYIECQQLRLTPARYFKTMDYVVLSSYILPAIGSIIALIDPNNGHGSRMFSFAILFTYNNIASDFLLLNLRIFENISRVFTILGSIIKNIALLLAVMIILVWTYAHGFGHIIHMEYKSRCPSFADPTIIVSETCKDPIPEFPNTIVEALVTTWFFPLGRFDAITKELSGAASTQLPVQMMAIIFTLLMTYLLVNVVIAFMGKAYDQGDIDAPMVWMQNRLNLIIVAENLTRFIPNYRLGRDHFPKYIIYTATKKEIKKHNRKMADWELDI</sequence>
<keyword evidence="3" id="KW-1185">Reference proteome</keyword>
<evidence type="ECO:0000256" key="1">
    <source>
        <dbReference type="SAM" id="Phobius"/>
    </source>
</evidence>
<gene>
    <name evidence="2" type="ORF">BGW38_002814</name>
</gene>
<protein>
    <recommendedName>
        <fullName evidence="4">Ion transport domain-containing protein</fullName>
    </recommendedName>
</protein>
<feature type="transmembrane region" description="Helical" evidence="1">
    <location>
        <begin position="1110"/>
        <end position="1132"/>
    </location>
</feature>